<accession>A0A9P7L049</accession>
<proteinExistence type="predicted"/>
<evidence type="ECO:0000313" key="5">
    <source>
        <dbReference type="EMBL" id="KAG5759036.1"/>
    </source>
</evidence>
<dbReference type="PROSITE" id="PS50297">
    <property type="entry name" value="ANK_REP_REGION"/>
    <property type="match status" value="1"/>
</dbReference>
<evidence type="ECO:0000256" key="1">
    <source>
        <dbReference type="ARBA" id="ARBA00022737"/>
    </source>
</evidence>
<feature type="region of interest" description="Disordered" evidence="4">
    <location>
        <begin position="979"/>
        <end position="1001"/>
    </location>
</feature>
<dbReference type="InterPro" id="IPR036770">
    <property type="entry name" value="Ankyrin_rpt-contain_sf"/>
</dbReference>
<evidence type="ECO:0008006" key="7">
    <source>
        <dbReference type="Google" id="ProtNLM"/>
    </source>
</evidence>
<dbReference type="InterPro" id="IPR051165">
    <property type="entry name" value="Multifunctional_ANK_Repeat"/>
</dbReference>
<evidence type="ECO:0000256" key="3">
    <source>
        <dbReference type="PROSITE-ProRule" id="PRU00023"/>
    </source>
</evidence>
<organism evidence="5 6">
    <name type="scientific">Fusarium xylarioides</name>
    <dbReference type="NCBI Taxonomy" id="221167"/>
    <lineage>
        <taxon>Eukaryota</taxon>
        <taxon>Fungi</taxon>
        <taxon>Dikarya</taxon>
        <taxon>Ascomycota</taxon>
        <taxon>Pezizomycotina</taxon>
        <taxon>Sordariomycetes</taxon>
        <taxon>Hypocreomycetidae</taxon>
        <taxon>Hypocreales</taxon>
        <taxon>Nectriaceae</taxon>
        <taxon>Fusarium</taxon>
        <taxon>Fusarium fujikuroi species complex</taxon>
    </lineage>
</organism>
<dbReference type="Pfam" id="PF12796">
    <property type="entry name" value="Ank_2"/>
    <property type="match status" value="2"/>
</dbReference>
<feature type="repeat" description="ANK" evidence="3">
    <location>
        <begin position="642"/>
        <end position="674"/>
    </location>
</feature>
<dbReference type="PROSITE" id="PS50088">
    <property type="entry name" value="ANK_REPEAT"/>
    <property type="match status" value="3"/>
</dbReference>
<dbReference type="AlphaFoldDB" id="A0A9P7L049"/>
<evidence type="ECO:0000313" key="6">
    <source>
        <dbReference type="Proteomes" id="UP000750502"/>
    </source>
</evidence>
<feature type="compositionally biased region" description="Low complexity" evidence="4">
    <location>
        <begin position="979"/>
        <end position="993"/>
    </location>
</feature>
<feature type="repeat" description="ANK" evidence="3">
    <location>
        <begin position="609"/>
        <end position="641"/>
    </location>
</feature>
<dbReference type="PANTHER" id="PTHR24123">
    <property type="entry name" value="ANKYRIN REPEAT-CONTAINING"/>
    <property type="match status" value="1"/>
</dbReference>
<dbReference type="InterPro" id="IPR002110">
    <property type="entry name" value="Ankyrin_rpt"/>
</dbReference>
<gene>
    <name evidence="5" type="ORF">H9Q72_012833</name>
</gene>
<dbReference type="SUPFAM" id="SSF48403">
    <property type="entry name" value="Ankyrin repeat"/>
    <property type="match status" value="2"/>
</dbReference>
<dbReference type="OrthoDB" id="4062651at2759"/>
<reference evidence="5" key="1">
    <citation type="journal article" date="2020" name="bioRxiv">
        <title>Historical genomics reveals the evolutionary mechanisms behind multiple outbreaks of the host-specific coffee wilt pathogen Fusarium xylarioides.</title>
        <authorList>
            <person name="Peck D."/>
            <person name="Nowell R.W."/>
            <person name="Flood J."/>
            <person name="Ryan M.J."/>
            <person name="Barraclough T.G."/>
        </authorList>
    </citation>
    <scope>NUCLEOTIDE SEQUENCE</scope>
    <source>
        <strain evidence="5">IMI 127659i</strain>
    </source>
</reference>
<feature type="repeat" description="ANK" evidence="3">
    <location>
        <begin position="675"/>
        <end position="707"/>
    </location>
</feature>
<keyword evidence="1" id="KW-0677">Repeat</keyword>
<keyword evidence="2 3" id="KW-0040">ANK repeat</keyword>
<evidence type="ECO:0000256" key="2">
    <source>
        <dbReference type="ARBA" id="ARBA00023043"/>
    </source>
</evidence>
<reference evidence="5" key="2">
    <citation type="submission" date="2020-10" db="EMBL/GenBank/DDBJ databases">
        <authorList>
            <person name="Peck L.D."/>
            <person name="Nowell R.W."/>
            <person name="Flood J."/>
            <person name="Ryan M.J."/>
            <person name="Barraclough T.G."/>
        </authorList>
    </citation>
    <scope>NUCLEOTIDE SEQUENCE</scope>
    <source>
        <strain evidence="5">IMI 127659i</strain>
    </source>
</reference>
<keyword evidence="6" id="KW-1185">Reference proteome</keyword>
<protein>
    <recommendedName>
        <fullName evidence="7">Serine/threonine protein kinase</fullName>
    </recommendedName>
</protein>
<name>A0A9P7L049_9HYPO</name>
<dbReference type="Gene3D" id="1.25.40.20">
    <property type="entry name" value="Ankyrin repeat-containing domain"/>
    <property type="match status" value="1"/>
</dbReference>
<comment type="caution">
    <text evidence="5">The sequence shown here is derived from an EMBL/GenBank/DDBJ whole genome shotgun (WGS) entry which is preliminary data.</text>
</comment>
<dbReference type="SMART" id="SM00248">
    <property type="entry name" value="ANK"/>
    <property type="match status" value="7"/>
</dbReference>
<evidence type="ECO:0000256" key="4">
    <source>
        <dbReference type="SAM" id="MobiDB-lite"/>
    </source>
</evidence>
<dbReference type="EMBL" id="JADFTT010000722">
    <property type="protein sequence ID" value="KAG5759036.1"/>
    <property type="molecule type" value="Genomic_DNA"/>
</dbReference>
<sequence>MVERCVDKTGKVFAVKHLKVSSQVNDHTFRQRLQSVIFEVQIMKHAPLKVHPNILTAFGYNAPEVQNQDIFPIDQLDLGKCDIWAFGLMIWEACIAGEEYLSHLEKNNLVKSDSKGQMCIDYTNLVKVAKQSVPGPRFGPPMFLRAALHKTIQHHASERVTGVQDIPLCTQWNAHYLADLQSNMALHLESPTPTYEMFRQDNGREISWEHQQQIFQGLKQTYSNGLVKDSGPVLWQIALCYLMGFGIDQNTKSALQYAEMAKAEDHLVAKIFSGLIDPNKDLPPAGTQGVYVKHMLSLMSADSALSDGMPPLVKACFLGQSSAVMAHLSDSAILNLSTPDGCSLFHWLFVFQEQSLLNTFVKKVSGSQASRVVNLPCSLPREPHKQWPLQLIGTPLATAIAVNSLSTVRALLSLGADPLALVYDSTQFPTEDNRSLWTAFHMAVKYHCSDILLLLIISRNGMTALMQAIDFQDLDVVSALLRADPSLAQIPLRQPTNPEIFTMPIHFASQLAARRDTPETLLIPQLIDSYAGCFNPNAALQRDNAEKTPLHLAVTGISSRVTEWILKRRADLLHVEDIWRRSPLHYCASTANCELLLNRGVKINQSDRYGMTSLHRACYLGSVELVRCLLEWKPMLDLKDNQYGPALHCGVISGSLEVVASLLAAGATVDERDTQGNSALHVAARLGRYNILRLLMQYGANVTASNYNGRNAKMIASDAGNIGILSILHRGWETSVNQSILDVDLDPGENLYRPTVQRKILGSDFLWDQNGLANIKSEDPSFGSGLNGAAEAAEPKYTHAIQQKRENVNELFERLIATYFAGWPLTIESVAFIQRLLSVYVHGLVWRPVHATRITEIWVRTAQDLIKMMGKPSCDICSDGDLRDICEPHLKIKAQSDNSAETSKPFKQRINIVASTKPRGFFPNRNVRDFEYVIRWEMGQMTCRDVQVGVEHTMFHYFPEVDELPRVFTQGFIEGAASTSAGSRSTAATRRGWTTGGIQEG</sequence>
<dbReference type="Pfam" id="PF00023">
    <property type="entry name" value="Ank"/>
    <property type="match status" value="1"/>
</dbReference>
<dbReference type="Proteomes" id="UP000750502">
    <property type="component" value="Unassembled WGS sequence"/>
</dbReference>
<dbReference type="PANTHER" id="PTHR24123:SF33">
    <property type="entry name" value="PROTEIN HOS4"/>
    <property type="match status" value="1"/>
</dbReference>